<keyword evidence="5" id="KW-0812">Transmembrane</keyword>
<keyword evidence="4" id="KW-1134">Transmembrane beta strand</keyword>
<dbReference type="GO" id="GO:0015288">
    <property type="term" value="F:porin activity"/>
    <property type="evidence" value="ECO:0007669"/>
    <property type="project" value="TreeGrafter"/>
</dbReference>
<protein>
    <submittedName>
        <fullName evidence="10">Outer membrane protein</fullName>
    </submittedName>
</protein>
<gene>
    <name evidence="10" type="ordered locus">Sinac_0167</name>
</gene>
<sequence length="491" mass="53750">MHALTALTVLVLGAAAQADSPPADNAASSGPHARIIPRTSAAPGDLPVRRTQFDMTTLTIPAPAPPIVEDGRSISLQAALYGAITGNPDVVTLRNSNIATPESVEVARRFPTTLNPTLWVDVRPFVTERNPGFGMNHKDAFMYFSYRQPLELGHQTTHRYHIAKAAYNQQQWIVVQAEMLAMVQTYRFFQTAAYRREKLRVAEQLADFNDRLLQSLNRRLEANQVQAADVVLAEVENKATRQQVEVARQDYANALTDLHNQIGTPETAGTAQPLGQFVLPNNIPPLDDQSLVRLALQSRPEIHAARAAAAGACAAVKLAKGDRIPTPVVGPLYQRNEQGTQFFGFTYITPLPFLNNGKPLVVQREADYRRALVALQQAEQRTTTQVKAAVAKWNGANRLVSQTSGLADTLKVQVDRLEQLFDANQADLTKLLQARQRLIQLENAQLDALWQATQSQADLLTALGAPSLLVALNEPRPGPDAGTRPTTPEGN</sequence>
<dbReference type="GO" id="GO:0015562">
    <property type="term" value="F:efflux transmembrane transporter activity"/>
    <property type="evidence" value="ECO:0007669"/>
    <property type="project" value="InterPro"/>
</dbReference>
<keyword evidence="3" id="KW-0813">Transport</keyword>
<feature type="chain" id="PRO_5003939853" evidence="9">
    <location>
        <begin position="19"/>
        <end position="491"/>
    </location>
</feature>
<comment type="subcellular location">
    <subcellularLocation>
        <location evidence="1">Cell outer membrane</location>
    </subcellularLocation>
</comment>
<dbReference type="InterPro" id="IPR051906">
    <property type="entry name" value="TolC-like"/>
</dbReference>
<evidence type="ECO:0000256" key="5">
    <source>
        <dbReference type="ARBA" id="ARBA00022692"/>
    </source>
</evidence>
<dbReference type="HOGENOM" id="CLU_555363_0_0_0"/>
<evidence type="ECO:0000256" key="9">
    <source>
        <dbReference type="SAM" id="SignalP"/>
    </source>
</evidence>
<organism evidence="10 11">
    <name type="scientific">Singulisphaera acidiphila (strain ATCC BAA-1392 / DSM 18658 / VKM B-2454 / MOB10)</name>
    <dbReference type="NCBI Taxonomy" id="886293"/>
    <lineage>
        <taxon>Bacteria</taxon>
        <taxon>Pseudomonadati</taxon>
        <taxon>Planctomycetota</taxon>
        <taxon>Planctomycetia</taxon>
        <taxon>Isosphaerales</taxon>
        <taxon>Isosphaeraceae</taxon>
        <taxon>Singulisphaera</taxon>
    </lineage>
</organism>
<dbReference type="Proteomes" id="UP000010798">
    <property type="component" value="Chromosome"/>
</dbReference>
<dbReference type="SUPFAM" id="SSF56954">
    <property type="entry name" value="Outer membrane efflux proteins (OEP)"/>
    <property type="match status" value="1"/>
</dbReference>
<dbReference type="Pfam" id="PF02321">
    <property type="entry name" value="OEP"/>
    <property type="match status" value="1"/>
</dbReference>
<dbReference type="EMBL" id="CP003364">
    <property type="protein sequence ID" value="AGA24622.1"/>
    <property type="molecule type" value="Genomic_DNA"/>
</dbReference>
<dbReference type="KEGG" id="saci:Sinac_0167"/>
<evidence type="ECO:0000256" key="7">
    <source>
        <dbReference type="ARBA" id="ARBA00023237"/>
    </source>
</evidence>
<evidence type="ECO:0000256" key="8">
    <source>
        <dbReference type="SAM" id="MobiDB-lite"/>
    </source>
</evidence>
<keyword evidence="7" id="KW-0998">Cell outer membrane</keyword>
<dbReference type="PANTHER" id="PTHR30026:SF20">
    <property type="entry name" value="OUTER MEMBRANE PROTEIN TOLC"/>
    <property type="match status" value="1"/>
</dbReference>
<feature type="region of interest" description="Disordered" evidence="8">
    <location>
        <begin position="472"/>
        <end position="491"/>
    </location>
</feature>
<dbReference type="PANTHER" id="PTHR30026">
    <property type="entry name" value="OUTER MEMBRANE PROTEIN TOLC"/>
    <property type="match status" value="1"/>
</dbReference>
<comment type="similarity">
    <text evidence="2">Belongs to the outer membrane factor (OMF) (TC 1.B.17) family.</text>
</comment>
<dbReference type="GO" id="GO:1990281">
    <property type="term" value="C:efflux pump complex"/>
    <property type="evidence" value="ECO:0007669"/>
    <property type="project" value="TreeGrafter"/>
</dbReference>
<dbReference type="RefSeq" id="WP_015243807.1">
    <property type="nucleotide sequence ID" value="NC_019892.1"/>
</dbReference>
<dbReference type="AlphaFoldDB" id="L0D5T5"/>
<dbReference type="Gene3D" id="1.20.1600.10">
    <property type="entry name" value="Outer membrane efflux proteins (OEP)"/>
    <property type="match status" value="1"/>
</dbReference>
<dbReference type="GO" id="GO:0009279">
    <property type="term" value="C:cell outer membrane"/>
    <property type="evidence" value="ECO:0007669"/>
    <property type="project" value="UniProtKB-SubCell"/>
</dbReference>
<feature type="signal peptide" evidence="9">
    <location>
        <begin position="1"/>
        <end position="18"/>
    </location>
</feature>
<evidence type="ECO:0000256" key="3">
    <source>
        <dbReference type="ARBA" id="ARBA00022448"/>
    </source>
</evidence>
<keyword evidence="11" id="KW-1185">Reference proteome</keyword>
<feature type="compositionally biased region" description="Low complexity" evidence="8">
    <location>
        <begin position="19"/>
        <end position="31"/>
    </location>
</feature>
<evidence type="ECO:0000256" key="1">
    <source>
        <dbReference type="ARBA" id="ARBA00004442"/>
    </source>
</evidence>
<dbReference type="eggNOG" id="COG1538">
    <property type="taxonomic scope" value="Bacteria"/>
</dbReference>
<feature type="region of interest" description="Disordered" evidence="8">
    <location>
        <begin position="19"/>
        <end position="43"/>
    </location>
</feature>
<dbReference type="InterPro" id="IPR003423">
    <property type="entry name" value="OMP_efflux"/>
</dbReference>
<evidence type="ECO:0000313" key="10">
    <source>
        <dbReference type="EMBL" id="AGA24622.1"/>
    </source>
</evidence>
<evidence type="ECO:0000256" key="2">
    <source>
        <dbReference type="ARBA" id="ARBA00007613"/>
    </source>
</evidence>
<proteinExistence type="inferred from homology"/>
<dbReference type="STRING" id="886293.Sinac_0167"/>
<dbReference type="OrthoDB" id="260608at2"/>
<evidence type="ECO:0000313" key="11">
    <source>
        <dbReference type="Proteomes" id="UP000010798"/>
    </source>
</evidence>
<keyword evidence="6" id="KW-0472">Membrane</keyword>
<keyword evidence="9" id="KW-0732">Signal</keyword>
<reference evidence="10 11" key="1">
    <citation type="submission" date="2012-02" db="EMBL/GenBank/DDBJ databases">
        <title>Complete sequence of chromosome of Singulisphaera acidiphila DSM 18658.</title>
        <authorList>
            <consortium name="US DOE Joint Genome Institute (JGI-PGF)"/>
            <person name="Lucas S."/>
            <person name="Copeland A."/>
            <person name="Lapidus A."/>
            <person name="Glavina del Rio T."/>
            <person name="Dalin E."/>
            <person name="Tice H."/>
            <person name="Bruce D."/>
            <person name="Goodwin L."/>
            <person name="Pitluck S."/>
            <person name="Peters L."/>
            <person name="Ovchinnikova G."/>
            <person name="Chertkov O."/>
            <person name="Kyrpides N."/>
            <person name="Mavromatis K."/>
            <person name="Ivanova N."/>
            <person name="Brettin T."/>
            <person name="Detter J.C."/>
            <person name="Han C."/>
            <person name="Larimer F."/>
            <person name="Land M."/>
            <person name="Hauser L."/>
            <person name="Markowitz V."/>
            <person name="Cheng J.-F."/>
            <person name="Hugenholtz P."/>
            <person name="Woyke T."/>
            <person name="Wu D."/>
            <person name="Tindall B."/>
            <person name="Pomrenke H."/>
            <person name="Brambilla E."/>
            <person name="Klenk H.-P."/>
            <person name="Eisen J.A."/>
        </authorList>
    </citation>
    <scope>NUCLEOTIDE SEQUENCE [LARGE SCALE GENOMIC DNA]</scope>
    <source>
        <strain evidence="11">ATCC BAA-1392 / DSM 18658 / VKM B-2454 / MOB10</strain>
    </source>
</reference>
<accession>L0D5T5</accession>
<evidence type="ECO:0000256" key="4">
    <source>
        <dbReference type="ARBA" id="ARBA00022452"/>
    </source>
</evidence>
<name>L0D5T5_SINAD</name>
<evidence type="ECO:0000256" key="6">
    <source>
        <dbReference type="ARBA" id="ARBA00023136"/>
    </source>
</evidence>